<dbReference type="InterPro" id="IPR036291">
    <property type="entry name" value="NAD(P)-bd_dom_sf"/>
</dbReference>
<evidence type="ECO:0000313" key="4">
    <source>
        <dbReference type="EMBL" id="MCZ0858288.1"/>
    </source>
</evidence>
<reference evidence="4" key="1">
    <citation type="submission" date="2022-10" db="EMBL/GenBank/DDBJ databases">
        <title>Genome sequence of Actinomyces israelii ATCC 10048.</title>
        <authorList>
            <person name="Watt R.M."/>
            <person name="Tong W.M."/>
        </authorList>
    </citation>
    <scope>NUCLEOTIDE SEQUENCE</scope>
    <source>
        <strain evidence="4">ATCC 10048</strain>
    </source>
</reference>
<proteinExistence type="inferred from homology"/>
<dbReference type="RefSeq" id="WP_268917700.1">
    <property type="nucleotide sequence ID" value="NZ_JAPTMY010000019.1"/>
</dbReference>
<dbReference type="Proteomes" id="UP001072034">
    <property type="component" value="Unassembled WGS sequence"/>
</dbReference>
<comment type="caution">
    <text evidence="4">The sequence shown here is derived from an EMBL/GenBank/DDBJ whole genome shotgun (WGS) entry which is preliminary data.</text>
</comment>
<keyword evidence="2" id="KW-0560">Oxidoreductase</keyword>
<organism evidence="4 5">
    <name type="scientific">Actinomyces israelii</name>
    <dbReference type="NCBI Taxonomy" id="1659"/>
    <lineage>
        <taxon>Bacteria</taxon>
        <taxon>Bacillati</taxon>
        <taxon>Actinomycetota</taxon>
        <taxon>Actinomycetes</taxon>
        <taxon>Actinomycetales</taxon>
        <taxon>Actinomycetaceae</taxon>
        <taxon>Actinomyces</taxon>
    </lineage>
</organism>
<protein>
    <submittedName>
        <fullName evidence="4">SDR family NAD(P)-dependent oxidoreductase</fullName>
    </submittedName>
</protein>
<dbReference type="EMBL" id="JAPTMY010000019">
    <property type="protein sequence ID" value="MCZ0858288.1"/>
    <property type="molecule type" value="Genomic_DNA"/>
</dbReference>
<sequence length="180" mass="19300">MRIALITGAGRKGGLGYEASRQLAEKGHHVILTARRLEQVEPLAQELVAQGLSASALRLDLTDDASVVAAARAVEAEHGRLDVLINNAVLMIPSGTIAQKDLEELSRELETNVVGPWRVAKHLFGLLAASDHARVVNVSSGAGSFWDPISGWSTTPAWPCRAPAMRRSPPMGSPRRRSTL</sequence>
<evidence type="ECO:0000313" key="5">
    <source>
        <dbReference type="Proteomes" id="UP001072034"/>
    </source>
</evidence>
<dbReference type="SUPFAM" id="SSF51735">
    <property type="entry name" value="NAD(P)-binding Rossmann-fold domains"/>
    <property type="match status" value="1"/>
</dbReference>
<dbReference type="PANTHER" id="PTHR44169:SF6">
    <property type="entry name" value="NADPH-DEPENDENT 1-ACYLDIHYDROXYACETONE PHOSPHATE REDUCTASE"/>
    <property type="match status" value="1"/>
</dbReference>
<keyword evidence="5" id="KW-1185">Reference proteome</keyword>
<evidence type="ECO:0000256" key="2">
    <source>
        <dbReference type="ARBA" id="ARBA00023002"/>
    </source>
</evidence>
<dbReference type="PRINTS" id="PR00081">
    <property type="entry name" value="GDHRDH"/>
</dbReference>
<evidence type="ECO:0000256" key="1">
    <source>
        <dbReference type="ARBA" id="ARBA00006484"/>
    </source>
</evidence>
<dbReference type="Gene3D" id="3.40.50.720">
    <property type="entry name" value="NAD(P)-binding Rossmann-like Domain"/>
    <property type="match status" value="1"/>
</dbReference>
<dbReference type="Pfam" id="PF00106">
    <property type="entry name" value="adh_short"/>
    <property type="match status" value="1"/>
</dbReference>
<dbReference type="PANTHER" id="PTHR44169">
    <property type="entry name" value="NADPH-DEPENDENT 1-ACYLDIHYDROXYACETONE PHOSPHATE REDUCTASE"/>
    <property type="match status" value="1"/>
</dbReference>
<gene>
    <name evidence="4" type="ORF">OHJ16_09570</name>
</gene>
<accession>A0ABT4IAZ3</accession>
<feature type="region of interest" description="Disordered" evidence="3">
    <location>
        <begin position="160"/>
        <end position="180"/>
    </location>
</feature>
<evidence type="ECO:0000256" key="3">
    <source>
        <dbReference type="SAM" id="MobiDB-lite"/>
    </source>
</evidence>
<comment type="similarity">
    <text evidence="1">Belongs to the short-chain dehydrogenases/reductases (SDR) family.</text>
</comment>
<name>A0ABT4IAZ3_9ACTO</name>
<dbReference type="InterPro" id="IPR002347">
    <property type="entry name" value="SDR_fam"/>
</dbReference>